<dbReference type="SMART" id="SM00963">
    <property type="entry name" value="SRP54_N"/>
    <property type="match status" value="1"/>
</dbReference>
<gene>
    <name evidence="9 14" type="primary">ftsY</name>
    <name evidence="14" type="ORF">FG904_02920</name>
</gene>
<dbReference type="FunFam" id="3.40.50.300:FF:000053">
    <property type="entry name" value="Signal recognition particle receptor FtsY"/>
    <property type="match status" value="1"/>
</dbReference>
<keyword evidence="1 9" id="KW-1003">Cell membrane</keyword>
<keyword evidence="3 9" id="KW-0547">Nucleotide-binding</keyword>
<evidence type="ECO:0000256" key="6">
    <source>
        <dbReference type="ARBA" id="ARBA00023136"/>
    </source>
</evidence>
<dbReference type="GO" id="GO:0005737">
    <property type="term" value="C:cytoplasm"/>
    <property type="evidence" value="ECO:0007669"/>
    <property type="project" value="UniProtKB-SubCell"/>
</dbReference>
<dbReference type="Proteomes" id="UP000305457">
    <property type="component" value="Chromosome"/>
</dbReference>
<dbReference type="EC" id="3.6.5.4" evidence="9"/>
<keyword evidence="4 9" id="KW-0378">Hydrolase</keyword>
<comment type="catalytic activity">
    <reaction evidence="8 9">
        <text>GTP + H2O = GDP + phosphate + H(+)</text>
        <dbReference type="Rhea" id="RHEA:19669"/>
        <dbReference type="ChEBI" id="CHEBI:15377"/>
        <dbReference type="ChEBI" id="CHEBI:15378"/>
        <dbReference type="ChEBI" id="CHEBI:37565"/>
        <dbReference type="ChEBI" id="CHEBI:43474"/>
        <dbReference type="ChEBI" id="CHEBI:58189"/>
        <dbReference type="EC" id="3.6.5.4"/>
    </reaction>
</comment>
<dbReference type="Pfam" id="PF02881">
    <property type="entry name" value="SRP54_N"/>
    <property type="match status" value="1"/>
</dbReference>
<dbReference type="SUPFAM" id="SSF52540">
    <property type="entry name" value="P-loop containing nucleoside triphosphate hydrolases"/>
    <property type="match status" value="1"/>
</dbReference>
<evidence type="ECO:0000256" key="3">
    <source>
        <dbReference type="ARBA" id="ARBA00022741"/>
    </source>
</evidence>
<evidence type="ECO:0000256" key="10">
    <source>
        <dbReference type="SAM" id="Coils"/>
    </source>
</evidence>
<evidence type="ECO:0000259" key="12">
    <source>
        <dbReference type="SMART" id="SM00962"/>
    </source>
</evidence>
<dbReference type="AlphaFoldDB" id="A0A5B7XWH4"/>
<evidence type="ECO:0000256" key="2">
    <source>
        <dbReference type="ARBA" id="ARBA00022490"/>
    </source>
</evidence>
<keyword evidence="6 9" id="KW-0472">Membrane</keyword>
<dbReference type="Pfam" id="PF00448">
    <property type="entry name" value="SRP54"/>
    <property type="match status" value="1"/>
</dbReference>
<evidence type="ECO:0000256" key="7">
    <source>
        <dbReference type="ARBA" id="ARBA00023170"/>
    </source>
</evidence>
<dbReference type="CDD" id="cd17874">
    <property type="entry name" value="FtsY"/>
    <property type="match status" value="1"/>
</dbReference>
<dbReference type="SMART" id="SM00962">
    <property type="entry name" value="SRP54"/>
    <property type="match status" value="1"/>
</dbReference>
<keyword evidence="10" id="KW-0175">Coiled coil</keyword>
<dbReference type="InterPro" id="IPR036225">
    <property type="entry name" value="SRP/SRP_N"/>
</dbReference>
<evidence type="ECO:0000256" key="1">
    <source>
        <dbReference type="ARBA" id="ARBA00022475"/>
    </source>
</evidence>
<comment type="subcellular location">
    <subcellularLocation>
        <location evidence="9">Cell membrane</location>
        <topology evidence="9">Peripheral membrane protein</topology>
        <orientation evidence="9">Cytoplasmic side</orientation>
    </subcellularLocation>
    <subcellularLocation>
        <location evidence="9">Cytoplasm</location>
    </subcellularLocation>
</comment>
<feature type="domain" description="AAA+ ATPase" evidence="11">
    <location>
        <begin position="143"/>
        <end position="324"/>
    </location>
</feature>
<dbReference type="InterPro" id="IPR003593">
    <property type="entry name" value="AAA+_ATPase"/>
</dbReference>
<dbReference type="EMBL" id="CP040825">
    <property type="protein sequence ID" value="QCZ36940.1"/>
    <property type="molecule type" value="Genomic_DNA"/>
</dbReference>
<dbReference type="InterPro" id="IPR004390">
    <property type="entry name" value="SR_rcpt_FtsY"/>
</dbReference>
<feature type="binding site" evidence="9">
    <location>
        <begin position="151"/>
        <end position="158"/>
    </location>
    <ligand>
        <name>GTP</name>
        <dbReference type="ChEBI" id="CHEBI:37565"/>
    </ligand>
</feature>
<reference evidence="14 15" key="1">
    <citation type="submission" date="2019-06" db="EMBL/GenBank/DDBJ databases">
        <title>Mycoplasma sp. 2F1A isolated from ostrich.</title>
        <authorList>
            <person name="Spergser J."/>
        </authorList>
    </citation>
    <scope>NUCLEOTIDE SEQUENCE [LARGE SCALE GENOMIC DNA]</scope>
    <source>
        <strain evidence="14 15">2F1A</strain>
    </source>
</reference>
<evidence type="ECO:0000313" key="14">
    <source>
        <dbReference type="EMBL" id="QCZ36940.1"/>
    </source>
</evidence>
<name>A0A5B7XWH4_9MOLU</name>
<accession>A0A5B7XWH4</accession>
<feature type="binding site" evidence="9">
    <location>
        <begin position="234"/>
        <end position="238"/>
    </location>
    <ligand>
        <name>GTP</name>
        <dbReference type="ChEBI" id="CHEBI:37565"/>
    </ligand>
</feature>
<dbReference type="SMART" id="SM00382">
    <property type="entry name" value="AAA"/>
    <property type="match status" value="1"/>
</dbReference>
<protein>
    <recommendedName>
        <fullName evidence="9">Signal recognition particle receptor FtsY</fullName>
        <shortName evidence="9">SRP receptor</shortName>
        <ecNumber evidence="9">3.6.5.4</ecNumber>
    </recommendedName>
</protein>
<dbReference type="GO" id="GO:0006614">
    <property type="term" value="P:SRP-dependent cotranslational protein targeting to membrane"/>
    <property type="evidence" value="ECO:0007669"/>
    <property type="project" value="InterPro"/>
</dbReference>
<keyword evidence="5 9" id="KW-0342">GTP-binding</keyword>
<feature type="domain" description="SRP54-type proteins GTP-binding" evidence="12">
    <location>
        <begin position="144"/>
        <end position="346"/>
    </location>
</feature>
<dbReference type="PANTHER" id="PTHR43134:SF1">
    <property type="entry name" value="SIGNAL RECOGNITION PARTICLE RECEPTOR SUBUNIT ALPHA"/>
    <property type="match status" value="1"/>
</dbReference>
<dbReference type="HAMAP" id="MF_00920">
    <property type="entry name" value="FtsY"/>
    <property type="match status" value="1"/>
</dbReference>
<dbReference type="InterPro" id="IPR042101">
    <property type="entry name" value="SRP54_N_sf"/>
</dbReference>
<dbReference type="SUPFAM" id="SSF47364">
    <property type="entry name" value="Domain of the SRP/SRP receptor G-proteins"/>
    <property type="match status" value="1"/>
</dbReference>
<comment type="function">
    <text evidence="9">Involved in targeting and insertion of nascent membrane proteins into the cytoplasmic membrane. Acts as a receptor for the complex formed by the signal recognition particle (SRP) and the ribosome-nascent chain (RNC).</text>
</comment>
<comment type="similarity">
    <text evidence="9">Belongs to the GTP-binding SRP family. FtsY subfamily.</text>
</comment>
<dbReference type="GO" id="GO:0003924">
    <property type="term" value="F:GTPase activity"/>
    <property type="evidence" value="ECO:0007669"/>
    <property type="project" value="UniProtKB-UniRule"/>
</dbReference>
<keyword evidence="7 9" id="KW-0675">Receptor</keyword>
<feature type="domain" description="Signal recognition particle SRP54 helical bundle" evidence="13">
    <location>
        <begin position="47"/>
        <end position="127"/>
    </location>
</feature>
<evidence type="ECO:0000256" key="8">
    <source>
        <dbReference type="ARBA" id="ARBA00048027"/>
    </source>
</evidence>
<dbReference type="RefSeq" id="WP_139592420.1">
    <property type="nucleotide sequence ID" value="NZ_CP040825.1"/>
</dbReference>
<dbReference type="Gene3D" id="1.20.120.140">
    <property type="entry name" value="Signal recognition particle SRP54, nucleotide-binding domain"/>
    <property type="match status" value="1"/>
</dbReference>
<dbReference type="OrthoDB" id="9804720at2"/>
<keyword evidence="2 9" id="KW-0963">Cytoplasm</keyword>
<evidence type="ECO:0000256" key="4">
    <source>
        <dbReference type="ARBA" id="ARBA00022801"/>
    </source>
</evidence>
<evidence type="ECO:0000259" key="11">
    <source>
        <dbReference type="SMART" id="SM00382"/>
    </source>
</evidence>
<dbReference type="InterPro" id="IPR000897">
    <property type="entry name" value="SRP54_GTPase_dom"/>
</dbReference>
<evidence type="ECO:0000256" key="9">
    <source>
        <dbReference type="HAMAP-Rule" id="MF_00920"/>
    </source>
</evidence>
<dbReference type="GO" id="GO:0005525">
    <property type="term" value="F:GTP binding"/>
    <property type="evidence" value="ECO:0007669"/>
    <property type="project" value="UniProtKB-UniRule"/>
</dbReference>
<proteinExistence type="inferred from homology"/>
<sequence>MGFFKKLINKVFKKDEVTQEQKVKELQQEFEQKQQLEVIKSDKFQKYEEGFNASSSFGKQLLEIQNRHIKIDEEFFEELEELLIMSDINSNLVDVMIERIKSEVRTNNIDDPKLIGEIVADQMFAIYTNDSIVNTNLNYEDGRLNVFIFVGVNGSGKTTSIAKMAYKYIKEGKKVLIAAGDTFRAGAVNQLGVWADRIGANIVKPDKEGADPSSVVYKACQMAVEQEYDLLIIDTAGRLQNKVNLMKELEKMVGVIHKFVEDAPHETILVLDATTGQNGLSQARGFKEVCDLTGIVLTKMDGTSKGGIVLSIKDEYDLDVKYVGLGEKLDDLQEFDLELFIYQMTKDLINE</sequence>
<dbReference type="NCBIfam" id="TIGR00064">
    <property type="entry name" value="ftsY"/>
    <property type="match status" value="1"/>
</dbReference>
<dbReference type="Gene3D" id="3.40.50.300">
    <property type="entry name" value="P-loop containing nucleotide triphosphate hydrolases"/>
    <property type="match status" value="1"/>
</dbReference>
<comment type="subunit">
    <text evidence="9">Part of the signal recognition particle protein translocation system, which is composed of SRP and FtsY.</text>
</comment>
<feature type="binding site" evidence="9">
    <location>
        <begin position="298"/>
        <end position="301"/>
    </location>
    <ligand>
        <name>GTP</name>
        <dbReference type="ChEBI" id="CHEBI:37565"/>
    </ligand>
</feature>
<evidence type="ECO:0000256" key="5">
    <source>
        <dbReference type="ARBA" id="ARBA00023134"/>
    </source>
</evidence>
<dbReference type="GO" id="GO:0005047">
    <property type="term" value="F:signal recognition particle binding"/>
    <property type="evidence" value="ECO:0007669"/>
    <property type="project" value="TreeGrafter"/>
</dbReference>
<dbReference type="GO" id="GO:0005886">
    <property type="term" value="C:plasma membrane"/>
    <property type="evidence" value="ECO:0007669"/>
    <property type="project" value="UniProtKB-SubCell"/>
</dbReference>
<evidence type="ECO:0000259" key="13">
    <source>
        <dbReference type="SMART" id="SM00963"/>
    </source>
</evidence>
<dbReference type="InterPro" id="IPR027417">
    <property type="entry name" value="P-loop_NTPase"/>
</dbReference>
<organism evidence="14 15">
    <name type="scientific">Mycoplasma nasistruthionis</name>
    <dbReference type="NCBI Taxonomy" id="353852"/>
    <lineage>
        <taxon>Bacteria</taxon>
        <taxon>Bacillati</taxon>
        <taxon>Mycoplasmatota</taxon>
        <taxon>Mollicutes</taxon>
        <taxon>Mycoplasmataceae</taxon>
        <taxon>Mycoplasma</taxon>
    </lineage>
</organism>
<dbReference type="InterPro" id="IPR013822">
    <property type="entry name" value="Signal_recog_particl_SRP54_hlx"/>
</dbReference>
<dbReference type="PANTHER" id="PTHR43134">
    <property type="entry name" value="SIGNAL RECOGNITION PARTICLE RECEPTOR SUBUNIT ALPHA"/>
    <property type="match status" value="1"/>
</dbReference>
<evidence type="ECO:0000313" key="15">
    <source>
        <dbReference type="Proteomes" id="UP000305457"/>
    </source>
</evidence>
<feature type="coiled-coil region" evidence="10">
    <location>
        <begin position="9"/>
        <end position="36"/>
    </location>
</feature>
<dbReference type="KEGG" id="mnh:FG904_02920"/>